<evidence type="ECO:0008006" key="5">
    <source>
        <dbReference type="Google" id="ProtNLM"/>
    </source>
</evidence>
<feature type="compositionally biased region" description="Low complexity" evidence="1">
    <location>
        <begin position="21"/>
        <end position="31"/>
    </location>
</feature>
<dbReference type="Proteomes" id="UP001515480">
    <property type="component" value="Unassembled WGS sequence"/>
</dbReference>
<proteinExistence type="predicted"/>
<feature type="transmembrane region" description="Helical" evidence="2">
    <location>
        <begin position="57"/>
        <end position="76"/>
    </location>
</feature>
<evidence type="ECO:0000313" key="4">
    <source>
        <dbReference type="Proteomes" id="UP001515480"/>
    </source>
</evidence>
<keyword evidence="2" id="KW-0812">Transmembrane</keyword>
<evidence type="ECO:0000256" key="2">
    <source>
        <dbReference type="SAM" id="Phobius"/>
    </source>
</evidence>
<feature type="region of interest" description="Disordered" evidence="1">
    <location>
        <begin position="1"/>
        <end position="50"/>
    </location>
</feature>
<evidence type="ECO:0000256" key="1">
    <source>
        <dbReference type="SAM" id="MobiDB-lite"/>
    </source>
</evidence>
<dbReference type="EMBL" id="JBGBPQ010000002">
    <property type="protein sequence ID" value="KAL1528654.1"/>
    <property type="molecule type" value="Genomic_DNA"/>
</dbReference>
<sequence length="183" mass="19641">MGHAQSAEPSPPLPSPPLPPGGSSTPPAGESVPTPSSDTHAKSRSLEPQRPSARKGVSVFLLAFLPWGVLAPLNVLKLQLNKVSPGAHLWVPAETEQCQAACGIARMWATLFWSLQFAGALSSIYLHYHREVGLAIFSTANKVVVGAVLLKAYFDGVIYWPIGLVGAGCEWVFALAFMRELRR</sequence>
<organism evidence="3 4">
    <name type="scientific">Prymnesium parvum</name>
    <name type="common">Toxic golden alga</name>
    <dbReference type="NCBI Taxonomy" id="97485"/>
    <lineage>
        <taxon>Eukaryota</taxon>
        <taxon>Haptista</taxon>
        <taxon>Haptophyta</taxon>
        <taxon>Prymnesiophyceae</taxon>
        <taxon>Prymnesiales</taxon>
        <taxon>Prymnesiaceae</taxon>
        <taxon>Prymnesium</taxon>
    </lineage>
</organism>
<keyword evidence="2" id="KW-1133">Transmembrane helix</keyword>
<feature type="compositionally biased region" description="Pro residues" evidence="1">
    <location>
        <begin position="9"/>
        <end position="20"/>
    </location>
</feature>
<name>A0AB34K848_PRYPA</name>
<protein>
    <recommendedName>
        <fullName evidence="5">Sugar phosphate transporter domain-containing protein</fullName>
    </recommendedName>
</protein>
<accession>A0AB34K848</accession>
<gene>
    <name evidence="3" type="ORF">AB1Y20_009991</name>
</gene>
<reference evidence="3 4" key="1">
    <citation type="journal article" date="2024" name="Science">
        <title>Giant polyketide synthase enzymes in the biosynthesis of giant marine polyether toxins.</title>
        <authorList>
            <person name="Fallon T.R."/>
            <person name="Shende V.V."/>
            <person name="Wierzbicki I.H."/>
            <person name="Pendleton A.L."/>
            <person name="Watervoot N.F."/>
            <person name="Auber R.P."/>
            <person name="Gonzalez D.J."/>
            <person name="Wisecaver J.H."/>
            <person name="Moore B.S."/>
        </authorList>
    </citation>
    <scope>NUCLEOTIDE SEQUENCE [LARGE SCALE GENOMIC DNA]</scope>
    <source>
        <strain evidence="3 4">12B1</strain>
    </source>
</reference>
<keyword evidence="2" id="KW-0472">Membrane</keyword>
<comment type="caution">
    <text evidence="3">The sequence shown here is derived from an EMBL/GenBank/DDBJ whole genome shotgun (WGS) entry which is preliminary data.</text>
</comment>
<feature type="transmembrane region" description="Helical" evidence="2">
    <location>
        <begin position="158"/>
        <end position="178"/>
    </location>
</feature>
<dbReference type="AlphaFoldDB" id="A0AB34K848"/>
<keyword evidence="4" id="KW-1185">Reference proteome</keyword>
<evidence type="ECO:0000313" key="3">
    <source>
        <dbReference type="EMBL" id="KAL1528654.1"/>
    </source>
</evidence>